<dbReference type="GO" id="GO:0160148">
    <property type="term" value="F:tRNA pseudouridine(55) synthase activity"/>
    <property type="evidence" value="ECO:0007669"/>
    <property type="project" value="UniProtKB-EC"/>
</dbReference>
<evidence type="ECO:0000313" key="8">
    <source>
        <dbReference type="Proteomes" id="UP000001491"/>
    </source>
</evidence>
<dbReference type="SUPFAM" id="SSF55120">
    <property type="entry name" value="Pseudouridine synthase"/>
    <property type="match status" value="1"/>
</dbReference>
<evidence type="ECO:0000313" key="7">
    <source>
        <dbReference type="EMBL" id="CAT05218.1"/>
    </source>
</evidence>
<evidence type="ECO:0000256" key="1">
    <source>
        <dbReference type="ARBA" id="ARBA00000385"/>
    </source>
</evidence>
<accession>C5J6V5</accession>
<dbReference type="GO" id="GO:0006400">
    <property type="term" value="P:tRNA modification"/>
    <property type="evidence" value="ECO:0007669"/>
    <property type="project" value="TreeGrafter"/>
</dbReference>
<dbReference type="EMBL" id="FM864216">
    <property type="protein sequence ID" value="CAT05218.1"/>
    <property type="molecule type" value="Genomic_DNA"/>
</dbReference>
<dbReference type="InterPro" id="IPR014780">
    <property type="entry name" value="tRNA_psdUridine_synth_TruB"/>
</dbReference>
<dbReference type="GO" id="GO:0003723">
    <property type="term" value="F:RNA binding"/>
    <property type="evidence" value="ECO:0007669"/>
    <property type="project" value="InterPro"/>
</dbReference>
<evidence type="ECO:0000259" key="6">
    <source>
        <dbReference type="Pfam" id="PF01509"/>
    </source>
</evidence>
<dbReference type="Pfam" id="PF01509">
    <property type="entry name" value="TruB_N"/>
    <property type="match status" value="1"/>
</dbReference>
<feature type="domain" description="Pseudouridine synthase II N-terminal" evidence="6">
    <location>
        <begin position="25"/>
        <end position="171"/>
    </location>
</feature>
<dbReference type="HOGENOM" id="CLU_032087_0_2_14"/>
<dbReference type="InterPro" id="IPR002501">
    <property type="entry name" value="PsdUridine_synth_N"/>
</dbReference>
<dbReference type="InterPro" id="IPR020103">
    <property type="entry name" value="PsdUridine_synth_cat_dom_sf"/>
</dbReference>
<sequence>MIKLLYKPSGISSFKFITRFAKDNKIQKIGHTGTLDPLARGLMLIATDDDTKLIEYIDKGEKEYIADFYFGKISTTYDIEGQISNYLGAKKVDKEALLLALANLAVIQVQKPPIFSAKKLNGVRAYSLAQQQKNIELKDIPIKIFDWELLDFDYQNQSGKVRWVVSRGTYIRSLIHDLGFMLKSGAIMSGLERTKIAHLDKTFLDLEINPINLINKEIVKINFSELKKIFQGYKIPFFTSSGEKIIIYDGKIIGIGAIANNVLFSSKLFGNKIKKIIYDVEHNEKN</sequence>
<name>C5J6V5_MESCH</name>
<dbReference type="Proteomes" id="UP000001491">
    <property type="component" value="Chromosome"/>
</dbReference>
<dbReference type="AlphaFoldDB" id="C5J6V5"/>
<proteinExistence type="inferred from homology"/>
<protein>
    <recommendedName>
        <fullName evidence="3">tRNA pseudouridine(55) synthase</fullName>
        <ecNumber evidence="3">5.4.99.25</ecNumber>
    </recommendedName>
</protein>
<evidence type="ECO:0000256" key="3">
    <source>
        <dbReference type="ARBA" id="ARBA00012787"/>
    </source>
</evidence>
<keyword evidence="5" id="KW-0413">Isomerase</keyword>
<dbReference type="Gene3D" id="3.30.2350.10">
    <property type="entry name" value="Pseudouridine synthase"/>
    <property type="match status" value="1"/>
</dbReference>
<keyword evidence="4" id="KW-0819">tRNA processing</keyword>
<dbReference type="PANTHER" id="PTHR13767">
    <property type="entry name" value="TRNA-PSEUDOURIDINE SYNTHASE"/>
    <property type="match status" value="1"/>
</dbReference>
<reference evidence="8" key="1">
    <citation type="journal article" date="2009" name="BMC Bioinformatics">
        <title>The Mycoplasma conjunctivae genome sequencing, annotation and analysis.</title>
        <authorList>
            <person name="Calderon-Copete S.P."/>
            <person name="Wigger G."/>
            <person name="Wunderlin C."/>
            <person name="Schmidheini T."/>
            <person name="Frey J."/>
            <person name="Quail M.A."/>
            <person name="Falquet L."/>
        </authorList>
    </citation>
    <scope>NUCLEOTIDE SEQUENCE [LARGE SCALE GENOMIC DNA]</scope>
    <source>
        <strain evidence="8">ATCC 25834 / NCTC 10147 / HRC/581</strain>
    </source>
</reference>
<dbReference type="eggNOG" id="COG0130">
    <property type="taxonomic scope" value="Bacteria"/>
</dbReference>
<dbReference type="KEGG" id="mco:MCJ_005130"/>
<organism evidence="7 8">
    <name type="scientific">Mesomycoplasma conjunctivae (strain ATCC 25834 / NCTC 10147 / HRC/581)</name>
    <name type="common">Mycoplasma conjunctivae</name>
    <dbReference type="NCBI Taxonomy" id="572263"/>
    <lineage>
        <taxon>Bacteria</taxon>
        <taxon>Bacillati</taxon>
        <taxon>Mycoplasmatota</taxon>
        <taxon>Mycoplasmoidales</taxon>
        <taxon>Metamycoplasmataceae</taxon>
        <taxon>Mesomycoplasma</taxon>
    </lineage>
</organism>
<gene>
    <name evidence="7" type="primary">truB</name>
    <name evidence="7" type="ordered locus">MCJ_005130</name>
</gene>
<comment type="similarity">
    <text evidence="2">Belongs to the pseudouridine synthase TruB family. Type 1 subfamily.</text>
</comment>
<evidence type="ECO:0000256" key="5">
    <source>
        <dbReference type="ARBA" id="ARBA00023235"/>
    </source>
</evidence>
<evidence type="ECO:0000256" key="2">
    <source>
        <dbReference type="ARBA" id="ARBA00005642"/>
    </source>
</evidence>
<dbReference type="EC" id="5.4.99.25" evidence="3"/>
<keyword evidence="8" id="KW-1185">Reference proteome</keyword>
<evidence type="ECO:0000256" key="4">
    <source>
        <dbReference type="ARBA" id="ARBA00022694"/>
    </source>
</evidence>
<dbReference type="PANTHER" id="PTHR13767:SF2">
    <property type="entry name" value="PSEUDOURIDYLATE SYNTHASE TRUB1"/>
    <property type="match status" value="1"/>
</dbReference>
<comment type="catalytic activity">
    <reaction evidence="1">
        <text>uridine(55) in tRNA = pseudouridine(55) in tRNA</text>
        <dbReference type="Rhea" id="RHEA:42532"/>
        <dbReference type="Rhea" id="RHEA-COMP:10101"/>
        <dbReference type="Rhea" id="RHEA-COMP:10102"/>
        <dbReference type="ChEBI" id="CHEBI:65314"/>
        <dbReference type="ChEBI" id="CHEBI:65315"/>
        <dbReference type="EC" id="5.4.99.25"/>
    </reaction>
</comment>
<dbReference type="GO" id="GO:1990481">
    <property type="term" value="P:mRNA pseudouridine synthesis"/>
    <property type="evidence" value="ECO:0007669"/>
    <property type="project" value="TreeGrafter"/>
</dbReference>